<sequence length="296" mass="32391">MTRVIVAVAACALGLGLLTAPAAARSPIDPVIDILPPAPVPYRPSTETACADGDPACIDATIEQMQARYDDLRSRCDHDAVFALAYLRVTENVRDAAAEGLYRDPAWLHHQDAVFAEDYFEAYDHWHAGRRHLVPVAWRIALQAADDQSVTALGNFMLAMNAHINRDFPYLLAAVGLTGADGVSHKADHNAFNARLDSLYQPVFAEQAAELDPTFDDADIGGLDDLGVGLVMRGWREMVWRHAEALVLARTPLARLLVRAQIETYAATQATLYRTLFSTTPGAVRDRNAFCTARHG</sequence>
<reference evidence="2" key="1">
    <citation type="submission" date="2010-08" db="EMBL/GenBank/DDBJ databases">
        <authorList>
            <person name="Muzny D."/>
            <person name="Qin X."/>
            <person name="Buhay C."/>
            <person name="Dugan-Rocha S."/>
            <person name="Ding Y."/>
            <person name="Chen G."/>
            <person name="Hawes A."/>
            <person name="Holder M."/>
            <person name="Jhangiani S."/>
            <person name="Johnson A."/>
            <person name="Khan Z."/>
            <person name="Li Z."/>
            <person name="Liu W."/>
            <person name="Liu X."/>
            <person name="Perez L."/>
            <person name="Shen H."/>
            <person name="Wang Q."/>
            <person name="Watt J."/>
            <person name="Xi L."/>
            <person name="Xin Y."/>
            <person name="Zhou J."/>
            <person name="Deng J."/>
            <person name="Jiang H."/>
            <person name="Liu Y."/>
            <person name="Qu J."/>
            <person name="Song X.-Z."/>
            <person name="Zhang L."/>
            <person name="Villasana D."/>
            <person name="Johnson A."/>
            <person name="Liu J."/>
            <person name="Liyanage D."/>
            <person name="Lorensuhewa L."/>
            <person name="Robinson T."/>
            <person name="Song A."/>
            <person name="Song B.-B."/>
            <person name="Dinh H."/>
            <person name="Thornton R."/>
            <person name="Coyle M."/>
            <person name="Francisco L."/>
            <person name="Jackson L."/>
            <person name="Javaid M."/>
            <person name="Korchina V."/>
            <person name="Kovar C."/>
            <person name="Mata R."/>
            <person name="Mathew T."/>
            <person name="Ngo R."/>
            <person name="Nguyen L."/>
            <person name="Nguyen N."/>
            <person name="Okwuonu G."/>
            <person name="Ongeri F."/>
            <person name="Pham C."/>
            <person name="Simmons D."/>
            <person name="Wilczek-Boney K."/>
            <person name="Hale W."/>
            <person name="Jakkamsetti A."/>
            <person name="Pham P."/>
            <person name="Ruth R."/>
            <person name="San Lucas F."/>
            <person name="Warren J."/>
            <person name="Zhang J."/>
            <person name="Zhao Z."/>
            <person name="Zhou C."/>
            <person name="Zhu D."/>
            <person name="Lee S."/>
            <person name="Bess C."/>
            <person name="Blankenburg K."/>
            <person name="Forbes L."/>
            <person name="Fu Q."/>
            <person name="Gubbala S."/>
            <person name="Hirani K."/>
            <person name="Jayaseelan J.C."/>
            <person name="Lara F."/>
            <person name="Munidasa M."/>
            <person name="Palculict T."/>
            <person name="Patil S."/>
            <person name="Pu L.-L."/>
            <person name="Saada N."/>
            <person name="Tang L."/>
            <person name="Weissenberger G."/>
            <person name="Zhu Y."/>
            <person name="Hemphill L."/>
            <person name="Shang Y."/>
            <person name="Youmans B."/>
            <person name="Ayvaz T."/>
            <person name="Ross M."/>
            <person name="Santibanez J."/>
            <person name="Aqrawi P."/>
            <person name="Gross S."/>
            <person name="Joshi V."/>
            <person name="Fowler G."/>
            <person name="Nazareth L."/>
            <person name="Reid J."/>
            <person name="Worley K."/>
            <person name="Petrosino J."/>
            <person name="Highlander S."/>
            <person name="Gibbs R."/>
        </authorList>
    </citation>
    <scope>NUCLEOTIDE SEQUENCE [LARGE SCALE GENOMIC DNA]</scope>
    <source>
        <strain evidence="2">DSM 15272</strain>
    </source>
</reference>
<organism evidence="2 3">
    <name type="scientific">Aeromicrobium marinum DSM 15272</name>
    <dbReference type="NCBI Taxonomy" id="585531"/>
    <lineage>
        <taxon>Bacteria</taxon>
        <taxon>Bacillati</taxon>
        <taxon>Actinomycetota</taxon>
        <taxon>Actinomycetes</taxon>
        <taxon>Propionibacteriales</taxon>
        <taxon>Nocardioidaceae</taxon>
        <taxon>Aeromicrobium</taxon>
    </lineage>
</organism>
<dbReference type="InterPro" id="IPR046037">
    <property type="entry name" value="DUF5995"/>
</dbReference>
<dbReference type="HOGENOM" id="CLU_080120_1_0_11"/>
<evidence type="ECO:0000313" key="2">
    <source>
        <dbReference type="EMBL" id="EFQ82204.1"/>
    </source>
</evidence>
<name>E2SFB9_9ACTN</name>
<dbReference type="RefSeq" id="WP_007079567.1">
    <property type="nucleotide sequence ID" value="NZ_CM001024.1"/>
</dbReference>
<dbReference type="eggNOG" id="ENOG502Z9YG">
    <property type="taxonomic scope" value="Bacteria"/>
</dbReference>
<evidence type="ECO:0000313" key="3">
    <source>
        <dbReference type="Proteomes" id="UP000003111"/>
    </source>
</evidence>
<dbReference type="OrthoDB" id="583431at2"/>
<dbReference type="AlphaFoldDB" id="E2SFB9"/>
<feature type="chain" id="PRO_5039659079" evidence="1">
    <location>
        <begin position="25"/>
        <end position="296"/>
    </location>
</feature>
<proteinExistence type="predicted"/>
<keyword evidence="3" id="KW-1185">Reference proteome</keyword>
<dbReference type="STRING" id="585531.HMPREF0063_12728"/>
<protein>
    <submittedName>
        <fullName evidence="2">Uncharacterized protein</fullName>
    </submittedName>
</protein>
<evidence type="ECO:0000256" key="1">
    <source>
        <dbReference type="SAM" id="SignalP"/>
    </source>
</evidence>
<dbReference type="Pfam" id="PF19458">
    <property type="entry name" value="DUF5995"/>
    <property type="match status" value="1"/>
</dbReference>
<accession>E2SFB9</accession>
<keyword evidence="1" id="KW-0732">Signal</keyword>
<dbReference type="EMBL" id="ACLF03000011">
    <property type="protein sequence ID" value="EFQ82204.1"/>
    <property type="molecule type" value="Genomic_DNA"/>
</dbReference>
<comment type="caution">
    <text evidence="2">The sequence shown here is derived from an EMBL/GenBank/DDBJ whole genome shotgun (WGS) entry which is preliminary data.</text>
</comment>
<feature type="signal peptide" evidence="1">
    <location>
        <begin position="1"/>
        <end position="24"/>
    </location>
</feature>
<gene>
    <name evidence="2" type="ORF">HMPREF0063_12728</name>
</gene>
<dbReference type="Proteomes" id="UP000003111">
    <property type="component" value="Unassembled WGS sequence"/>
</dbReference>